<protein>
    <recommendedName>
        <fullName evidence="2">STAS domain-containing protein</fullName>
    </recommendedName>
</protein>
<dbReference type="EMBL" id="CADCTX010000795">
    <property type="protein sequence ID" value="CAA9350708.1"/>
    <property type="molecule type" value="Genomic_DNA"/>
</dbReference>
<proteinExistence type="predicted"/>
<reference evidence="1" key="1">
    <citation type="submission" date="2020-02" db="EMBL/GenBank/DDBJ databases">
        <authorList>
            <person name="Meier V. D."/>
        </authorList>
    </citation>
    <scope>NUCLEOTIDE SEQUENCE</scope>
    <source>
        <strain evidence="1">AVDCRST_MAG40</strain>
    </source>
</reference>
<gene>
    <name evidence="1" type="ORF">AVDCRST_MAG40-2883</name>
</gene>
<sequence length="90" mass="9667">MYPPLQYTLEAHAGAATLYLHGTLLPHDAVAALRACFSLPAAVRRLRVDLRGVHAAAGACDTLAILLDEWAAKRRGPARVDLAPARRRAS</sequence>
<accession>A0A6J4M5D7</accession>
<organism evidence="1">
    <name type="scientific">uncultured Gemmatimonadaceae bacterium</name>
    <dbReference type="NCBI Taxonomy" id="246130"/>
    <lineage>
        <taxon>Bacteria</taxon>
        <taxon>Pseudomonadati</taxon>
        <taxon>Gemmatimonadota</taxon>
        <taxon>Gemmatimonadia</taxon>
        <taxon>Gemmatimonadales</taxon>
        <taxon>Gemmatimonadaceae</taxon>
        <taxon>environmental samples</taxon>
    </lineage>
</organism>
<evidence type="ECO:0000313" key="1">
    <source>
        <dbReference type="EMBL" id="CAA9350708.1"/>
    </source>
</evidence>
<dbReference type="AlphaFoldDB" id="A0A6J4M5D7"/>
<name>A0A6J4M5D7_9BACT</name>
<evidence type="ECO:0008006" key="2">
    <source>
        <dbReference type="Google" id="ProtNLM"/>
    </source>
</evidence>